<evidence type="ECO:0000313" key="2">
    <source>
        <dbReference type="EMBL" id="KAJ7727897.1"/>
    </source>
</evidence>
<name>A0AAD7MQS1_9AGAR</name>
<feature type="chain" id="PRO_5042114320" description="Secreted protein" evidence="1">
    <location>
        <begin position="23"/>
        <end position="100"/>
    </location>
</feature>
<dbReference type="AlphaFoldDB" id="A0AAD7MQS1"/>
<sequence length="100" mass="10824">MSSLSVVPRLLLLAAALRSFSAFPCRHGLDRPSSQPSAAALSSNCLLKTSVGYWQALQDDIAGTIMAVLIQLGGESDTTVHHLRNSNAFNHWLESQEMNT</sequence>
<evidence type="ECO:0000313" key="3">
    <source>
        <dbReference type="Proteomes" id="UP001215598"/>
    </source>
</evidence>
<protein>
    <recommendedName>
        <fullName evidence="4">Secreted protein</fullName>
    </recommendedName>
</protein>
<accession>A0AAD7MQS1</accession>
<organism evidence="2 3">
    <name type="scientific">Mycena metata</name>
    <dbReference type="NCBI Taxonomy" id="1033252"/>
    <lineage>
        <taxon>Eukaryota</taxon>
        <taxon>Fungi</taxon>
        <taxon>Dikarya</taxon>
        <taxon>Basidiomycota</taxon>
        <taxon>Agaricomycotina</taxon>
        <taxon>Agaricomycetes</taxon>
        <taxon>Agaricomycetidae</taxon>
        <taxon>Agaricales</taxon>
        <taxon>Marasmiineae</taxon>
        <taxon>Mycenaceae</taxon>
        <taxon>Mycena</taxon>
    </lineage>
</organism>
<gene>
    <name evidence="2" type="ORF">B0H16DRAFT_1470721</name>
</gene>
<keyword evidence="1" id="KW-0732">Signal</keyword>
<feature type="signal peptide" evidence="1">
    <location>
        <begin position="1"/>
        <end position="22"/>
    </location>
</feature>
<evidence type="ECO:0000256" key="1">
    <source>
        <dbReference type="SAM" id="SignalP"/>
    </source>
</evidence>
<reference evidence="2" key="1">
    <citation type="submission" date="2023-03" db="EMBL/GenBank/DDBJ databases">
        <title>Massive genome expansion in bonnet fungi (Mycena s.s.) driven by repeated elements and novel gene families across ecological guilds.</title>
        <authorList>
            <consortium name="Lawrence Berkeley National Laboratory"/>
            <person name="Harder C.B."/>
            <person name="Miyauchi S."/>
            <person name="Viragh M."/>
            <person name="Kuo A."/>
            <person name="Thoen E."/>
            <person name="Andreopoulos B."/>
            <person name="Lu D."/>
            <person name="Skrede I."/>
            <person name="Drula E."/>
            <person name="Henrissat B."/>
            <person name="Morin E."/>
            <person name="Kohler A."/>
            <person name="Barry K."/>
            <person name="LaButti K."/>
            <person name="Morin E."/>
            <person name="Salamov A."/>
            <person name="Lipzen A."/>
            <person name="Mereny Z."/>
            <person name="Hegedus B."/>
            <person name="Baldrian P."/>
            <person name="Stursova M."/>
            <person name="Weitz H."/>
            <person name="Taylor A."/>
            <person name="Grigoriev I.V."/>
            <person name="Nagy L.G."/>
            <person name="Martin F."/>
            <person name="Kauserud H."/>
        </authorList>
    </citation>
    <scope>NUCLEOTIDE SEQUENCE</scope>
    <source>
        <strain evidence="2">CBHHK182m</strain>
    </source>
</reference>
<dbReference type="EMBL" id="JARKIB010000176">
    <property type="protein sequence ID" value="KAJ7727897.1"/>
    <property type="molecule type" value="Genomic_DNA"/>
</dbReference>
<keyword evidence="3" id="KW-1185">Reference proteome</keyword>
<comment type="caution">
    <text evidence="2">The sequence shown here is derived from an EMBL/GenBank/DDBJ whole genome shotgun (WGS) entry which is preliminary data.</text>
</comment>
<dbReference type="Proteomes" id="UP001215598">
    <property type="component" value="Unassembled WGS sequence"/>
</dbReference>
<evidence type="ECO:0008006" key="4">
    <source>
        <dbReference type="Google" id="ProtNLM"/>
    </source>
</evidence>
<proteinExistence type="predicted"/>